<dbReference type="FunFam" id="1.10.10.10:FF:000001">
    <property type="entry name" value="LysR family transcriptional regulator"/>
    <property type="match status" value="1"/>
</dbReference>
<keyword evidence="7" id="KW-1185">Reference proteome</keyword>
<dbReference type="CDD" id="cd08414">
    <property type="entry name" value="PBP2_LTTR_aromatics_like"/>
    <property type="match status" value="1"/>
</dbReference>
<dbReference type="Gene3D" id="3.40.190.10">
    <property type="entry name" value="Periplasmic binding protein-like II"/>
    <property type="match status" value="2"/>
</dbReference>
<evidence type="ECO:0000313" key="7">
    <source>
        <dbReference type="Proteomes" id="UP000007089"/>
    </source>
</evidence>
<dbReference type="Proteomes" id="UP000007089">
    <property type="component" value="Chromosome"/>
</dbReference>
<proteinExistence type="inferred from homology"/>
<dbReference type="GO" id="GO:0032993">
    <property type="term" value="C:protein-DNA complex"/>
    <property type="evidence" value="ECO:0007669"/>
    <property type="project" value="TreeGrafter"/>
</dbReference>
<gene>
    <name evidence="6" type="ordered locus">A2cp1_1735</name>
</gene>
<dbReference type="PANTHER" id="PTHR30346">
    <property type="entry name" value="TRANSCRIPTIONAL DUAL REGULATOR HCAR-RELATED"/>
    <property type="match status" value="1"/>
</dbReference>
<dbReference type="PROSITE" id="PS50931">
    <property type="entry name" value="HTH_LYSR"/>
    <property type="match status" value="1"/>
</dbReference>
<sequence>MELRHLRYFVAVAEELHFGRAAARLGIAQPPLSQQIRQLERELGVELFLRARRRVELTEPGRVLLGHARAVLQRASQAAEDVRRAARGETGALSVGVVASATYGVVPRVFRTFRARHPDVALGVAVMSTGAQVAALRAGQLDLGLARTPFGDETLVAETVLEEPVVVALPAGHPLSARRALRLAALAPEPFVLFPRDRRPGWYDFVLGLCREAGFRPRVAEDAPELATAMALVAAGIGVTLVPASVKDLRRSGVDYRPIAAPRARTRLVALRRPGEPSPLVVRFVEVVREVLRRGG</sequence>
<dbReference type="GO" id="GO:0003677">
    <property type="term" value="F:DNA binding"/>
    <property type="evidence" value="ECO:0007669"/>
    <property type="project" value="UniProtKB-KW"/>
</dbReference>
<dbReference type="SUPFAM" id="SSF46785">
    <property type="entry name" value="Winged helix' DNA-binding domain"/>
    <property type="match status" value="1"/>
</dbReference>
<keyword evidence="2" id="KW-0805">Transcription regulation</keyword>
<dbReference type="PANTHER" id="PTHR30346:SF0">
    <property type="entry name" value="HCA OPERON TRANSCRIPTIONAL ACTIVATOR HCAR"/>
    <property type="match status" value="1"/>
</dbReference>
<dbReference type="Pfam" id="PF03466">
    <property type="entry name" value="LysR_substrate"/>
    <property type="match status" value="1"/>
</dbReference>
<dbReference type="Gene3D" id="1.10.10.10">
    <property type="entry name" value="Winged helix-like DNA-binding domain superfamily/Winged helix DNA-binding domain"/>
    <property type="match status" value="1"/>
</dbReference>
<dbReference type="InterPro" id="IPR000847">
    <property type="entry name" value="LysR_HTH_N"/>
</dbReference>
<dbReference type="SUPFAM" id="SSF53850">
    <property type="entry name" value="Periplasmic binding protein-like II"/>
    <property type="match status" value="1"/>
</dbReference>
<keyword evidence="3" id="KW-0238">DNA-binding</keyword>
<dbReference type="KEGG" id="acp:A2cp1_1735"/>
<evidence type="ECO:0000256" key="4">
    <source>
        <dbReference type="ARBA" id="ARBA00023163"/>
    </source>
</evidence>
<comment type="similarity">
    <text evidence="1">Belongs to the LysR transcriptional regulatory family.</text>
</comment>
<dbReference type="Pfam" id="PF00126">
    <property type="entry name" value="HTH_1"/>
    <property type="match status" value="1"/>
</dbReference>
<dbReference type="PRINTS" id="PR00039">
    <property type="entry name" value="HTHLYSR"/>
</dbReference>
<dbReference type="AlphaFoldDB" id="B8J696"/>
<dbReference type="InterPro" id="IPR036388">
    <property type="entry name" value="WH-like_DNA-bd_sf"/>
</dbReference>
<dbReference type="InterPro" id="IPR005119">
    <property type="entry name" value="LysR_subst-bd"/>
</dbReference>
<evidence type="ECO:0000313" key="6">
    <source>
        <dbReference type="EMBL" id="ACL65077.1"/>
    </source>
</evidence>
<feature type="domain" description="HTH lysR-type" evidence="5">
    <location>
        <begin position="1"/>
        <end position="58"/>
    </location>
</feature>
<dbReference type="HOGENOM" id="CLU_039613_6_4_7"/>
<dbReference type="GO" id="GO:0003700">
    <property type="term" value="F:DNA-binding transcription factor activity"/>
    <property type="evidence" value="ECO:0007669"/>
    <property type="project" value="InterPro"/>
</dbReference>
<name>B8J696_ANAD2</name>
<evidence type="ECO:0000256" key="1">
    <source>
        <dbReference type="ARBA" id="ARBA00009437"/>
    </source>
</evidence>
<keyword evidence="4" id="KW-0804">Transcription</keyword>
<protein>
    <submittedName>
        <fullName evidence="6">Transcriptional regulator, LysR family</fullName>
    </submittedName>
</protein>
<reference evidence="6" key="1">
    <citation type="submission" date="2009-01" db="EMBL/GenBank/DDBJ databases">
        <title>Complete sequence of Anaeromyxobacter dehalogenans 2CP-1.</title>
        <authorList>
            <consortium name="US DOE Joint Genome Institute"/>
            <person name="Lucas S."/>
            <person name="Copeland A."/>
            <person name="Lapidus A."/>
            <person name="Glavina del Rio T."/>
            <person name="Dalin E."/>
            <person name="Tice H."/>
            <person name="Bruce D."/>
            <person name="Goodwin L."/>
            <person name="Pitluck S."/>
            <person name="Saunders E."/>
            <person name="Brettin T."/>
            <person name="Detter J.C."/>
            <person name="Han C."/>
            <person name="Larimer F."/>
            <person name="Land M."/>
            <person name="Hauser L."/>
            <person name="Kyrpides N."/>
            <person name="Ovchinnikova G."/>
            <person name="Beliaev A.S."/>
            <person name="Richardson P."/>
        </authorList>
    </citation>
    <scope>NUCLEOTIDE SEQUENCE</scope>
    <source>
        <strain evidence="6">2CP-1</strain>
    </source>
</reference>
<organism evidence="6 7">
    <name type="scientific">Anaeromyxobacter dehalogenans (strain ATCC BAA-258 / DSM 21875 / 2CP-1)</name>
    <dbReference type="NCBI Taxonomy" id="455488"/>
    <lineage>
        <taxon>Bacteria</taxon>
        <taxon>Pseudomonadati</taxon>
        <taxon>Myxococcota</taxon>
        <taxon>Myxococcia</taxon>
        <taxon>Myxococcales</taxon>
        <taxon>Cystobacterineae</taxon>
        <taxon>Anaeromyxobacteraceae</taxon>
        <taxon>Anaeromyxobacter</taxon>
    </lineage>
</organism>
<evidence type="ECO:0000256" key="2">
    <source>
        <dbReference type="ARBA" id="ARBA00023015"/>
    </source>
</evidence>
<dbReference type="InterPro" id="IPR036390">
    <property type="entry name" value="WH_DNA-bd_sf"/>
</dbReference>
<accession>B8J696</accession>
<dbReference type="EMBL" id="CP001359">
    <property type="protein sequence ID" value="ACL65077.1"/>
    <property type="molecule type" value="Genomic_DNA"/>
</dbReference>
<evidence type="ECO:0000259" key="5">
    <source>
        <dbReference type="PROSITE" id="PS50931"/>
    </source>
</evidence>
<dbReference type="RefSeq" id="WP_012633003.1">
    <property type="nucleotide sequence ID" value="NC_011891.1"/>
</dbReference>
<evidence type="ECO:0000256" key="3">
    <source>
        <dbReference type="ARBA" id="ARBA00023125"/>
    </source>
</evidence>